<feature type="chain" id="PRO_5020614763" evidence="2">
    <location>
        <begin position="26"/>
        <end position="245"/>
    </location>
</feature>
<keyword evidence="2" id="KW-0732">Signal</keyword>
<keyword evidence="4" id="KW-1185">Reference proteome</keyword>
<dbReference type="PROSITE" id="PS51257">
    <property type="entry name" value="PROKAR_LIPOPROTEIN"/>
    <property type="match status" value="1"/>
</dbReference>
<organism evidence="3 4">
    <name type="scientific">Leptolyngbya iicbica LK</name>
    <dbReference type="NCBI Taxonomy" id="2294035"/>
    <lineage>
        <taxon>Bacteria</taxon>
        <taxon>Bacillati</taxon>
        <taxon>Cyanobacteriota</taxon>
        <taxon>Cyanophyceae</taxon>
        <taxon>Leptolyngbyales</taxon>
        <taxon>Leptolyngbyaceae</taxon>
        <taxon>Leptolyngbya group</taxon>
        <taxon>Leptolyngbya</taxon>
        <taxon>Leptolyngbya iicbica</taxon>
    </lineage>
</organism>
<dbReference type="OrthoDB" id="1144014at2"/>
<evidence type="ECO:0000313" key="3">
    <source>
        <dbReference type="EMBL" id="RZM79452.1"/>
    </source>
</evidence>
<sequence length="245" mass="25695">MARWHWLIGLGLCALLGACEPTSNASSTASDSTTEEATSTDVASTDTDATAAVDVQLSDTLIVPGDRVGPITSDTSRDRLVELFGEAALTDTEVAVGEGFTESGTVVAAGSDSAFAVIWVDDSQAEPATVKDFGTDWATPEGISIGTSFAELQEILGPFELYGFGWDYGGTLVLEGSNLSDYYGVLILRVQPADPDLFQQQAGAFQALLGDKLIASDNPSLPELNLVVDEMIVYINPPANNPPAN</sequence>
<accession>A0A4Q7E9Z8</accession>
<feature type="region of interest" description="Disordered" evidence="1">
    <location>
        <begin position="24"/>
        <end position="46"/>
    </location>
</feature>
<evidence type="ECO:0000313" key="4">
    <source>
        <dbReference type="Proteomes" id="UP000292459"/>
    </source>
</evidence>
<dbReference type="AlphaFoldDB" id="A0A4Q7E9Z8"/>
<feature type="signal peptide" evidence="2">
    <location>
        <begin position="1"/>
        <end position="25"/>
    </location>
</feature>
<evidence type="ECO:0000256" key="2">
    <source>
        <dbReference type="SAM" id="SignalP"/>
    </source>
</evidence>
<dbReference type="RefSeq" id="WP_052288495.1">
    <property type="nucleotide sequence ID" value="NZ_QVFV01000002.1"/>
</dbReference>
<reference evidence="3 4" key="1">
    <citation type="submission" date="2018-11" db="EMBL/GenBank/DDBJ databases">
        <title>Whole genome sequencing of an environmental sample.</title>
        <authorList>
            <person name="Sarangi A.N."/>
            <person name="Singh D."/>
            <person name="Tripathy S."/>
        </authorList>
    </citation>
    <scope>NUCLEOTIDE SEQUENCE [LARGE SCALE GENOMIC DNA]</scope>
    <source>
        <strain evidence="3 4">Lakshadweep</strain>
    </source>
</reference>
<protein>
    <submittedName>
        <fullName evidence="3">Uncharacterized protein</fullName>
    </submittedName>
</protein>
<dbReference type="EMBL" id="QVFV01000002">
    <property type="protein sequence ID" value="RZM79452.1"/>
    <property type="molecule type" value="Genomic_DNA"/>
</dbReference>
<proteinExistence type="predicted"/>
<comment type="caution">
    <text evidence="3">The sequence shown here is derived from an EMBL/GenBank/DDBJ whole genome shotgun (WGS) entry which is preliminary data.</text>
</comment>
<dbReference type="Proteomes" id="UP000292459">
    <property type="component" value="Unassembled WGS sequence"/>
</dbReference>
<name>A0A4Q7E9Z8_9CYAN</name>
<evidence type="ECO:0000256" key="1">
    <source>
        <dbReference type="SAM" id="MobiDB-lite"/>
    </source>
</evidence>
<gene>
    <name evidence="3" type="ORF">DYY88_11995</name>
</gene>